<dbReference type="AlphaFoldDB" id="Q7VGU0"/>
<evidence type="ECO:0000313" key="2">
    <source>
        <dbReference type="EMBL" id="AAP77827.1"/>
    </source>
</evidence>
<evidence type="ECO:0008006" key="4">
    <source>
        <dbReference type="Google" id="ProtNLM"/>
    </source>
</evidence>
<sequence length="144" mass="16420">MQIQESTQMLIAKWQGKVPEDTLLSLQERLANLQDDNQIALLNFIQLKTPAVGVVLGLCLVWIVIGMDRFYKGDIWLGILKLFGVPILFVCGGIAVFVFQQGEVFFIFLIPIVLWIIVDFFLVYKGIKKDNFEKINNQLLLFGV</sequence>
<protein>
    <recommendedName>
        <fullName evidence="4">TM2 domain-containing protein</fullName>
    </recommendedName>
</protein>
<feature type="transmembrane region" description="Helical" evidence="1">
    <location>
        <begin position="50"/>
        <end position="67"/>
    </location>
</feature>
<keyword evidence="3" id="KW-1185">Reference proteome</keyword>
<keyword evidence="1" id="KW-1133">Transmembrane helix</keyword>
<feature type="transmembrane region" description="Helical" evidence="1">
    <location>
        <begin position="79"/>
        <end position="99"/>
    </location>
</feature>
<name>Q7VGU0_HELHP</name>
<feature type="transmembrane region" description="Helical" evidence="1">
    <location>
        <begin position="105"/>
        <end position="124"/>
    </location>
</feature>
<reference evidence="2 3" key="1">
    <citation type="journal article" date="2003" name="Proc. Natl. Acad. Sci. U.S.A.">
        <title>The complete genome sequence of the carcinogenic bacterium Helicobacter hepaticus.</title>
        <authorList>
            <person name="Suerbaum S."/>
            <person name="Josenhans C."/>
            <person name="Sterzenbach T."/>
            <person name="Drescher B."/>
            <person name="Brandt P."/>
            <person name="Bell M."/>
            <person name="Droege M."/>
            <person name="Fartmann B."/>
            <person name="Fischer H.-P."/>
            <person name="Ge Z."/>
            <person name="Hoerster A."/>
            <person name="Holland R."/>
            <person name="Klein K."/>
            <person name="Koenig J."/>
            <person name="Macko L."/>
            <person name="Mendz G.L."/>
            <person name="Nyakatura G."/>
            <person name="Schauer D.B."/>
            <person name="Shen Z."/>
            <person name="Weber J."/>
            <person name="Frosch M."/>
            <person name="Fox J.G."/>
        </authorList>
    </citation>
    <scope>NUCLEOTIDE SEQUENCE [LARGE SCALE GENOMIC DNA]</scope>
    <source>
        <strain evidence="3">ATCC 51449 / 3B1</strain>
    </source>
</reference>
<accession>Q7VGU0</accession>
<keyword evidence="1" id="KW-0812">Transmembrane</keyword>
<dbReference type="HOGENOM" id="CLU_081297_7_0_7"/>
<gene>
    <name evidence="2" type="ordered locus">HH_1230</name>
</gene>
<dbReference type="KEGG" id="hhe:HH_1230"/>
<organism evidence="2 3">
    <name type="scientific">Helicobacter hepaticus (strain ATCC 51449 / 3B1)</name>
    <dbReference type="NCBI Taxonomy" id="235279"/>
    <lineage>
        <taxon>Bacteria</taxon>
        <taxon>Pseudomonadati</taxon>
        <taxon>Campylobacterota</taxon>
        <taxon>Epsilonproteobacteria</taxon>
        <taxon>Campylobacterales</taxon>
        <taxon>Helicobacteraceae</taxon>
        <taxon>Helicobacter</taxon>
    </lineage>
</organism>
<evidence type="ECO:0000256" key="1">
    <source>
        <dbReference type="SAM" id="Phobius"/>
    </source>
</evidence>
<dbReference type="EMBL" id="AE017125">
    <property type="protein sequence ID" value="AAP77827.1"/>
    <property type="molecule type" value="Genomic_DNA"/>
</dbReference>
<dbReference type="STRING" id="235279.HH_1230"/>
<dbReference type="Proteomes" id="UP000002495">
    <property type="component" value="Chromosome"/>
</dbReference>
<proteinExistence type="predicted"/>
<evidence type="ECO:0000313" key="3">
    <source>
        <dbReference type="Proteomes" id="UP000002495"/>
    </source>
</evidence>
<keyword evidence="1" id="KW-0472">Membrane</keyword>